<dbReference type="AlphaFoldDB" id="A0A238UPS7"/>
<reference evidence="2 3" key="1">
    <citation type="submission" date="2017-06" db="EMBL/GenBank/DDBJ databases">
        <authorList>
            <person name="Kim H.J."/>
            <person name="Triplett B.A."/>
        </authorList>
    </citation>
    <scope>NUCLEOTIDE SEQUENCE [LARGE SCALE GENOMIC DNA]</scope>
    <source>
        <strain evidence="2 3">DSM 44272</strain>
    </source>
</reference>
<protein>
    <submittedName>
        <fullName evidence="2">Uncharacterized protein</fullName>
    </submittedName>
</protein>
<keyword evidence="3" id="KW-1185">Reference proteome</keyword>
<evidence type="ECO:0000256" key="1">
    <source>
        <dbReference type="SAM" id="MobiDB-lite"/>
    </source>
</evidence>
<proteinExistence type="predicted"/>
<evidence type="ECO:0000313" key="3">
    <source>
        <dbReference type="Proteomes" id="UP000198403"/>
    </source>
</evidence>
<organism evidence="2 3">
    <name type="scientific">Blastococcus mobilis</name>
    <dbReference type="NCBI Taxonomy" id="1938746"/>
    <lineage>
        <taxon>Bacteria</taxon>
        <taxon>Bacillati</taxon>
        <taxon>Actinomycetota</taxon>
        <taxon>Actinomycetes</taxon>
        <taxon>Geodermatophilales</taxon>
        <taxon>Geodermatophilaceae</taxon>
        <taxon>Blastococcus</taxon>
    </lineage>
</organism>
<feature type="region of interest" description="Disordered" evidence="1">
    <location>
        <begin position="46"/>
        <end position="66"/>
    </location>
</feature>
<dbReference type="Proteomes" id="UP000198403">
    <property type="component" value="Unassembled WGS sequence"/>
</dbReference>
<evidence type="ECO:0000313" key="2">
    <source>
        <dbReference type="EMBL" id="SNR23523.1"/>
    </source>
</evidence>
<dbReference type="EMBL" id="FZNO01000001">
    <property type="protein sequence ID" value="SNR23523.1"/>
    <property type="molecule type" value="Genomic_DNA"/>
</dbReference>
<sequence>MIQAWRDSPDAAVADVKLVGHRWSAPSFRARDLLARNAVPYRWYSRTSRRDSACSRPPTPVRTTSP</sequence>
<gene>
    <name evidence="2" type="ORF">SAMN06272737_101115</name>
</gene>
<name>A0A238UPS7_9ACTN</name>
<dbReference type="RefSeq" id="WP_254920306.1">
    <property type="nucleotide sequence ID" value="NZ_FZNO01000001.1"/>
</dbReference>
<accession>A0A238UPS7</accession>